<organism evidence="2">
    <name type="scientific">Pyrodinium bahamense</name>
    <dbReference type="NCBI Taxonomy" id="73915"/>
    <lineage>
        <taxon>Eukaryota</taxon>
        <taxon>Sar</taxon>
        <taxon>Alveolata</taxon>
        <taxon>Dinophyceae</taxon>
        <taxon>Gonyaulacales</taxon>
        <taxon>Pyrocystaceae</taxon>
        <taxon>Pyrodinium</taxon>
    </lineage>
</organism>
<reference evidence="2" key="1">
    <citation type="submission" date="2021-01" db="EMBL/GenBank/DDBJ databases">
        <authorList>
            <person name="Corre E."/>
            <person name="Pelletier E."/>
            <person name="Niang G."/>
            <person name="Scheremetjew M."/>
            <person name="Finn R."/>
            <person name="Kale V."/>
            <person name="Holt S."/>
            <person name="Cochrane G."/>
            <person name="Meng A."/>
            <person name="Brown T."/>
            <person name="Cohen L."/>
        </authorList>
    </citation>
    <scope>NUCLEOTIDE SEQUENCE</scope>
    <source>
        <strain evidence="2">Pbaha01</strain>
    </source>
</reference>
<feature type="compositionally biased region" description="Basic residues" evidence="1">
    <location>
        <begin position="549"/>
        <end position="558"/>
    </location>
</feature>
<feature type="compositionally biased region" description="Low complexity" evidence="1">
    <location>
        <begin position="498"/>
        <end position="525"/>
    </location>
</feature>
<sequence length="558" mass="57636">MGGSLSCVDDDPCGSSAELVHVPNRGAAPPPPRLAPLSPDERRWVPEGLFRGRLLLGVRRGCWALDDVALVLCGDGGRALGAVGPRALARAEGVCMDFIEGHEVFSVCLERLSTAVYSMLLVCRPRPPRLSQAPERPASAPNANARGSLVREGSASSSLVREGSSPATGVDLGPAFLVSPEFGQGASQKSRPQSVCSAFVVGVVHGAAIEVGEGAHDADEVPEPPPQQFQPLCMLEVPEHACPQWLPTEEGEHAARSSAGMNAMVLLALHCGLHHGHPWELEALGKALLAASPARGGLLAAVSPMAAELAARATRRFWGGHAACETLCDPRLCSLAHPDAGASPGKTSPRAAAAVAQELAVADRRAGELHSEMQVERQRARQLCEDLVSAREALSSASTALEGQQCELDAWRREALIRRHQNDGDLAGLIAMLPQLPVPGDGRDSRDAAPMEETPAKAAPTAVAPTVVAAATSAGLSVEPDLTAEAAPPKGIAAVPAPAAEAPANASAGSAPAANTAGAEAEPQAEPSGTSPPAPVEVKRSRRAELRTTRQRRAAVAG</sequence>
<dbReference type="EMBL" id="HBEG01040731">
    <property type="protein sequence ID" value="CAD8380601.1"/>
    <property type="molecule type" value="Transcribed_RNA"/>
</dbReference>
<name>A0A7S0B1D3_9DINO</name>
<proteinExistence type="predicted"/>
<accession>A0A7S0B1D3</accession>
<feature type="region of interest" description="Disordered" evidence="1">
    <location>
        <begin position="19"/>
        <end position="39"/>
    </location>
</feature>
<feature type="region of interest" description="Disordered" evidence="1">
    <location>
        <begin position="437"/>
        <end position="462"/>
    </location>
</feature>
<protein>
    <submittedName>
        <fullName evidence="2">Uncharacterized protein</fullName>
    </submittedName>
</protein>
<feature type="compositionally biased region" description="Basic and acidic residues" evidence="1">
    <location>
        <begin position="537"/>
        <end position="548"/>
    </location>
</feature>
<feature type="region of interest" description="Disordered" evidence="1">
    <location>
        <begin position="130"/>
        <end position="166"/>
    </location>
</feature>
<dbReference type="AlphaFoldDB" id="A0A7S0B1D3"/>
<evidence type="ECO:0000313" key="2">
    <source>
        <dbReference type="EMBL" id="CAD8380601.1"/>
    </source>
</evidence>
<feature type="region of interest" description="Disordered" evidence="1">
    <location>
        <begin position="498"/>
        <end position="558"/>
    </location>
</feature>
<feature type="compositionally biased region" description="Low complexity" evidence="1">
    <location>
        <begin position="451"/>
        <end position="462"/>
    </location>
</feature>
<gene>
    <name evidence="2" type="ORF">PBAH0796_LOCUS24885</name>
</gene>
<evidence type="ECO:0000256" key="1">
    <source>
        <dbReference type="SAM" id="MobiDB-lite"/>
    </source>
</evidence>